<dbReference type="EMBL" id="JACHXO010000001">
    <property type="protein sequence ID" value="MBB3193072.1"/>
    <property type="molecule type" value="Genomic_DNA"/>
</dbReference>
<protein>
    <submittedName>
        <fullName evidence="1">Uncharacterized protein</fullName>
    </submittedName>
</protein>
<organism evidence="1 2">
    <name type="scientific">Roseateles terrae</name>
    <dbReference type="NCBI Taxonomy" id="431060"/>
    <lineage>
        <taxon>Bacteria</taxon>
        <taxon>Pseudomonadati</taxon>
        <taxon>Pseudomonadota</taxon>
        <taxon>Betaproteobacteria</taxon>
        <taxon>Burkholderiales</taxon>
        <taxon>Sphaerotilaceae</taxon>
        <taxon>Roseateles</taxon>
    </lineage>
</organism>
<keyword evidence="2" id="KW-1185">Reference proteome</keyword>
<evidence type="ECO:0000313" key="2">
    <source>
        <dbReference type="Proteomes" id="UP000574369"/>
    </source>
</evidence>
<name>A0ABR6GLX7_9BURK</name>
<dbReference type="RefSeq" id="WP_088449288.1">
    <property type="nucleotide sequence ID" value="NZ_JACHXO010000001.1"/>
</dbReference>
<dbReference type="SUPFAM" id="SSF53639">
    <property type="entry name" value="AraD/HMP-PK domain-like"/>
    <property type="match status" value="1"/>
</dbReference>
<sequence length="230" mass="24184">MKEQWFALRHRLLSRGLMPGAGDSLSLRVAGCAQMWWGLAGDAQPLCMALASVKGVSASAADAACATPGSDESTAVRAETLQSQVHQAVYAARDDVCAMLWGGAAFGRLLPSFGGTMPAVFDEQVRQLGMMGSGSDDLIGLRRALASGANAAVFQNQVLLLGMTPSRLALNAELFEKCAKAYVCAVGAGGTPRQLPWIVRRVANGRLVKEQAAARAMVRAGTMPVETRGY</sequence>
<reference evidence="1 2" key="1">
    <citation type="submission" date="2020-08" db="EMBL/GenBank/DDBJ databases">
        <title>Genomic Encyclopedia of Type Strains, Phase III (KMG-III): the genomes of soil and plant-associated and newly described type strains.</title>
        <authorList>
            <person name="Whitman W."/>
        </authorList>
    </citation>
    <scope>NUCLEOTIDE SEQUENCE [LARGE SCALE GENOMIC DNA]</scope>
    <source>
        <strain evidence="1 2">CECT 7247</strain>
    </source>
</reference>
<dbReference type="Proteomes" id="UP000574369">
    <property type="component" value="Unassembled WGS sequence"/>
</dbReference>
<comment type="caution">
    <text evidence="1">The sequence shown here is derived from an EMBL/GenBank/DDBJ whole genome shotgun (WGS) entry which is preliminary data.</text>
</comment>
<gene>
    <name evidence="1" type="ORF">FHS28_000437</name>
</gene>
<dbReference type="InterPro" id="IPR036409">
    <property type="entry name" value="Aldolase_II/adducin_N_sf"/>
</dbReference>
<accession>A0ABR6GLX7</accession>
<evidence type="ECO:0000313" key="1">
    <source>
        <dbReference type="EMBL" id="MBB3193072.1"/>
    </source>
</evidence>
<proteinExistence type="predicted"/>